<evidence type="ECO:0000259" key="1">
    <source>
        <dbReference type="PROSITE" id="PS51186"/>
    </source>
</evidence>
<proteinExistence type="predicted"/>
<keyword evidence="3" id="KW-1185">Reference proteome</keyword>
<gene>
    <name evidence="2" type="ORF">ACFFNY_00665</name>
</gene>
<dbReference type="EMBL" id="JBHMAG010000001">
    <property type="protein sequence ID" value="MFB9750071.1"/>
    <property type="molecule type" value="Genomic_DNA"/>
</dbReference>
<dbReference type="CDD" id="cd04301">
    <property type="entry name" value="NAT_SF"/>
    <property type="match status" value="1"/>
</dbReference>
<organism evidence="2 3">
    <name type="scientific">Paenibacillus hodogayensis</name>
    <dbReference type="NCBI Taxonomy" id="279208"/>
    <lineage>
        <taxon>Bacteria</taxon>
        <taxon>Bacillati</taxon>
        <taxon>Bacillota</taxon>
        <taxon>Bacilli</taxon>
        <taxon>Bacillales</taxon>
        <taxon>Paenibacillaceae</taxon>
        <taxon>Paenibacillus</taxon>
    </lineage>
</organism>
<dbReference type="Gene3D" id="3.40.630.30">
    <property type="match status" value="1"/>
</dbReference>
<reference evidence="2 3" key="1">
    <citation type="submission" date="2024-09" db="EMBL/GenBank/DDBJ databases">
        <authorList>
            <person name="Sun Q."/>
            <person name="Mori K."/>
        </authorList>
    </citation>
    <scope>NUCLEOTIDE SEQUENCE [LARGE SCALE GENOMIC DNA]</scope>
    <source>
        <strain evidence="2 3">JCM 12520</strain>
    </source>
</reference>
<evidence type="ECO:0000313" key="3">
    <source>
        <dbReference type="Proteomes" id="UP001589619"/>
    </source>
</evidence>
<dbReference type="PANTHER" id="PTHR13355">
    <property type="entry name" value="GLUCOSAMINE 6-PHOSPHATE N-ACETYLTRANSFERASE"/>
    <property type="match status" value="1"/>
</dbReference>
<dbReference type="Pfam" id="PF13673">
    <property type="entry name" value="Acetyltransf_10"/>
    <property type="match status" value="1"/>
</dbReference>
<sequence length="150" mass="16996">MESIVVNKQDQLELCLRLRREVFVVEQQVPADLEIDELDTLEAPCRHVLLLEAGEPVATARMKAYDEETAKIQRVAVRLERRGQGLGRRVMEELERLAAAEGYAAALLDAQLPARAFYERIGYTAVSEETFYDAGILHVRMAKKLDNHSD</sequence>
<dbReference type="RefSeq" id="WP_344910251.1">
    <property type="nucleotide sequence ID" value="NZ_BAAAYO010000008.1"/>
</dbReference>
<protein>
    <submittedName>
        <fullName evidence="2">GNAT family N-acetyltransferase</fullName>
    </submittedName>
</protein>
<dbReference type="InterPro" id="IPR039143">
    <property type="entry name" value="GNPNAT1-like"/>
</dbReference>
<dbReference type="Proteomes" id="UP001589619">
    <property type="component" value="Unassembled WGS sequence"/>
</dbReference>
<dbReference type="PANTHER" id="PTHR13355:SF11">
    <property type="entry name" value="GLUCOSAMINE 6-PHOSPHATE N-ACETYLTRANSFERASE"/>
    <property type="match status" value="1"/>
</dbReference>
<evidence type="ECO:0000313" key="2">
    <source>
        <dbReference type="EMBL" id="MFB9750071.1"/>
    </source>
</evidence>
<accession>A0ABV5VP68</accession>
<name>A0ABV5VP68_9BACL</name>
<feature type="domain" description="N-acetyltransferase" evidence="1">
    <location>
        <begin position="2"/>
        <end position="146"/>
    </location>
</feature>
<dbReference type="InterPro" id="IPR000182">
    <property type="entry name" value="GNAT_dom"/>
</dbReference>
<dbReference type="InterPro" id="IPR016181">
    <property type="entry name" value="Acyl_CoA_acyltransferase"/>
</dbReference>
<comment type="caution">
    <text evidence="2">The sequence shown here is derived from an EMBL/GenBank/DDBJ whole genome shotgun (WGS) entry which is preliminary data.</text>
</comment>
<dbReference type="PROSITE" id="PS51186">
    <property type="entry name" value="GNAT"/>
    <property type="match status" value="1"/>
</dbReference>
<dbReference type="SUPFAM" id="SSF55729">
    <property type="entry name" value="Acyl-CoA N-acyltransferases (Nat)"/>
    <property type="match status" value="1"/>
</dbReference>